<dbReference type="InterPro" id="IPR006140">
    <property type="entry name" value="D-isomer_DH_NAD-bd"/>
</dbReference>
<evidence type="ECO:0000259" key="6">
    <source>
        <dbReference type="Pfam" id="PF02826"/>
    </source>
</evidence>
<evidence type="ECO:0000256" key="4">
    <source>
        <dbReference type="RuleBase" id="RU003719"/>
    </source>
</evidence>
<evidence type="ECO:0000259" key="5">
    <source>
        <dbReference type="Pfam" id="PF00389"/>
    </source>
</evidence>
<dbReference type="InterPro" id="IPR050223">
    <property type="entry name" value="D-isomer_2-hydroxyacid_DH"/>
</dbReference>
<evidence type="ECO:0000313" key="7">
    <source>
        <dbReference type="EMBL" id="GAA4284866.1"/>
    </source>
</evidence>
<name>A0ABP8ELP4_9MICO</name>
<sequence>MATLDIRTIAFPDAELMGNVDARIPDHQHPDLRFVVWSAERRDPSISAESIDAIVLPYLNPGPTAALLDGLPELKLVQLQSTGYDVVADRLDSVKVATASGVHAAATAELAIALVLASLRGIDDAARDMVSRNWNHQRRRSLADRRVLLVGVGGIGQEIAKRLLPFDVELTRVGTRSRTDDLGRVHGTDELPSLLRHAEVVIVITPLTDETHHLVDRDFLAQLPDNALVVNVARGQVVDTDALVDELQTGRLHAALDVVDPEPLPPTHPLWGTPNTLLTPHVGGDTTGFTPRIEALLAEQMLRIQNGQPLLNLVEE</sequence>
<evidence type="ECO:0000256" key="2">
    <source>
        <dbReference type="ARBA" id="ARBA00023002"/>
    </source>
</evidence>
<comment type="similarity">
    <text evidence="1 4">Belongs to the D-isomer specific 2-hydroxyacid dehydrogenase family.</text>
</comment>
<proteinExistence type="inferred from homology"/>
<accession>A0ABP8ELP4</accession>
<dbReference type="SUPFAM" id="SSF52283">
    <property type="entry name" value="Formate/glycerate dehydrogenase catalytic domain-like"/>
    <property type="match status" value="1"/>
</dbReference>
<reference evidence="8" key="1">
    <citation type="journal article" date="2019" name="Int. J. Syst. Evol. Microbiol.">
        <title>The Global Catalogue of Microorganisms (GCM) 10K type strain sequencing project: providing services to taxonomists for standard genome sequencing and annotation.</title>
        <authorList>
            <consortium name="The Broad Institute Genomics Platform"/>
            <consortium name="The Broad Institute Genome Sequencing Center for Infectious Disease"/>
            <person name="Wu L."/>
            <person name="Ma J."/>
        </authorList>
    </citation>
    <scope>NUCLEOTIDE SEQUENCE [LARGE SCALE GENOMIC DNA]</scope>
    <source>
        <strain evidence="8">JCM 17458</strain>
    </source>
</reference>
<dbReference type="PANTHER" id="PTHR10996">
    <property type="entry name" value="2-HYDROXYACID DEHYDROGENASE-RELATED"/>
    <property type="match status" value="1"/>
</dbReference>
<dbReference type="EMBL" id="BAABAZ010000006">
    <property type="protein sequence ID" value="GAA4284866.1"/>
    <property type="molecule type" value="Genomic_DNA"/>
</dbReference>
<dbReference type="InterPro" id="IPR006139">
    <property type="entry name" value="D-isomer_2_OHA_DH_cat_dom"/>
</dbReference>
<keyword evidence="3" id="KW-0520">NAD</keyword>
<feature type="domain" description="D-isomer specific 2-hydroxyacid dehydrogenase NAD-binding" evidence="6">
    <location>
        <begin position="112"/>
        <end position="283"/>
    </location>
</feature>
<dbReference type="PANTHER" id="PTHR10996:SF178">
    <property type="entry name" value="2-HYDROXYACID DEHYDROGENASE YGL185C-RELATED"/>
    <property type="match status" value="1"/>
</dbReference>
<dbReference type="SUPFAM" id="SSF51735">
    <property type="entry name" value="NAD(P)-binding Rossmann-fold domains"/>
    <property type="match status" value="1"/>
</dbReference>
<protein>
    <submittedName>
        <fullName evidence="7">2-hydroxyacid dehydrogenase</fullName>
    </submittedName>
</protein>
<organism evidence="7 8">
    <name type="scientific">Brevibacterium daeguense</name>
    <dbReference type="NCBI Taxonomy" id="909936"/>
    <lineage>
        <taxon>Bacteria</taxon>
        <taxon>Bacillati</taxon>
        <taxon>Actinomycetota</taxon>
        <taxon>Actinomycetes</taxon>
        <taxon>Micrococcales</taxon>
        <taxon>Brevibacteriaceae</taxon>
        <taxon>Brevibacterium</taxon>
    </lineage>
</organism>
<dbReference type="Pfam" id="PF02826">
    <property type="entry name" value="2-Hacid_dh_C"/>
    <property type="match status" value="1"/>
</dbReference>
<dbReference type="InterPro" id="IPR036291">
    <property type="entry name" value="NAD(P)-bd_dom_sf"/>
</dbReference>
<dbReference type="PROSITE" id="PS00671">
    <property type="entry name" value="D_2_HYDROXYACID_DH_3"/>
    <property type="match status" value="1"/>
</dbReference>
<evidence type="ECO:0000256" key="3">
    <source>
        <dbReference type="ARBA" id="ARBA00023027"/>
    </source>
</evidence>
<keyword evidence="2 4" id="KW-0560">Oxidoreductase</keyword>
<dbReference type="Gene3D" id="3.40.50.720">
    <property type="entry name" value="NAD(P)-binding Rossmann-like Domain"/>
    <property type="match status" value="2"/>
</dbReference>
<dbReference type="Pfam" id="PF00389">
    <property type="entry name" value="2-Hacid_dh"/>
    <property type="match status" value="1"/>
</dbReference>
<gene>
    <name evidence="7" type="ORF">GCM10022261_23970</name>
</gene>
<evidence type="ECO:0000256" key="1">
    <source>
        <dbReference type="ARBA" id="ARBA00005854"/>
    </source>
</evidence>
<feature type="domain" description="D-isomer specific 2-hydroxyacid dehydrogenase catalytic" evidence="5">
    <location>
        <begin position="49"/>
        <end position="314"/>
    </location>
</feature>
<dbReference type="InterPro" id="IPR029753">
    <property type="entry name" value="D-isomer_DH_CS"/>
</dbReference>
<dbReference type="RefSeq" id="WP_236862833.1">
    <property type="nucleotide sequence ID" value="NZ_BAABAZ010000006.1"/>
</dbReference>
<dbReference type="CDD" id="cd12166">
    <property type="entry name" value="2-Hacid_dh_7"/>
    <property type="match status" value="1"/>
</dbReference>
<keyword evidence="8" id="KW-1185">Reference proteome</keyword>
<evidence type="ECO:0000313" key="8">
    <source>
        <dbReference type="Proteomes" id="UP001501586"/>
    </source>
</evidence>
<comment type="caution">
    <text evidence="7">The sequence shown here is derived from an EMBL/GenBank/DDBJ whole genome shotgun (WGS) entry which is preliminary data.</text>
</comment>
<dbReference type="Proteomes" id="UP001501586">
    <property type="component" value="Unassembled WGS sequence"/>
</dbReference>